<evidence type="ECO:0000313" key="3">
    <source>
        <dbReference type="Proteomes" id="UP000053664"/>
    </source>
</evidence>
<dbReference type="KEGG" id="pfp:PFL1_03685"/>
<gene>
    <name evidence="2" type="ORF">PFL1_03685</name>
</gene>
<dbReference type="AlphaFoldDB" id="A0A061H8T5"/>
<organism evidence="2 3">
    <name type="scientific">Pseudozyma flocculosa PF-1</name>
    <dbReference type="NCBI Taxonomy" id="1277687"/>
    <lineage>
        <taxon>Eukaryota</taxon>
        <taxon>Fungi</taxon>
        <taxon>Dikarya</taxon>
        <taxon>Basidiomycota</taxon>
        <taxon>Ustilaginomycotina</taxon>
        <taxon>Ustilaginomycetes</taxon>
        <taxon>Ustilaginales</taxon>
        <taxon>Ustilaginaceae</taxon>
        <taxon>Pseudozyma</taxon>
    </lineage>
</organism>
<dbReference type="EMBL" id="KE361633">
    <property type="protein sequence ID" value="EPQ28884.1"/>
    <property type="molecule type" value="Genomic_DNA"/>
</dbReference>
<feature type="compositionally biased region" description="Basic and acidic residues" evidence="1">
    <location>
        <begin position="165"/>
        <end position="181"/>
    </location>
</feature>
<proteinExistence type="predicted"/>
<dbReference type="Proteomes" id="UP000053664">
    <property type="component" value="Unassembled WGS sequence"/>
</dbReference>
<evidence type="ECO:0000313" key="2">
    <source>
        <dbReference type="EMBL" id="EPQ28884.1"/>
    </source>
</evidence>
<reference evidence="2 3" key="1">
    <citation type="journal article" date="2013" name="Plant Cell">
        <title>The transition from a phytopathogenic smut ancestor to an anamorphic biocontrol agent deciphered by comparative whole-genome analysis.</title>
        <authorList>
            <person name="Lefebvre F."/>
            <person name="Joly D.L."/>
            <person name="Labbe C."/>
            <person name="Teichmann B."/>
            <person name="Linning R."/>
            <person name="Belzile F."/>
            <person name="Bakkeren G."/>
            <person name="Belanger R.R."/>
        </authorList>
    </citation>
    <scope>NUCLEOTIDE SEQUENCE [LARGE SCALE GENOMIC DNA]</scope>
    <source>
        <strain evidence="2 3">PF-1</strain>
    </source>
</reference>
<feature type="compositionally biased region" description="Basic and acidic residues" evidence="1">
    <location>
        <begin position="34"/>
        <end position="45"/>
    </location>
</feature>
<dbReference type="RefSeq" id="XP_007879395.1">
    <property type="nucleotide sequence ID" value="XM_007881204.1"/>
</dbReference>
<feature type="region of interest" description="Disordered" evidence="1">
    <location>
        <begin position="154"/>
        <end position="189"/>
    </location>
</feature>
<name>A0A061H8T5_9BASI</name>
<dbReference type="GeneID" id="19317793"/>
<sequence length="189" mass="21267">MTEARGGWAYPLQGVQLNLVLLVDMVGRMSSSSTRERSSRQREEEQAGQSAGWREQRQTGSAISCRGGVPVPSASRHVVEEQGFVWASTRVVLVCRLPCPSVRQDLASSCLSIFWHRDNHGFPSVNGRDSSADLPHLWRTGKERRAEMKLAQPLLPHLPPRRRAPIQDKTRRDETRRDETRVSGLTLTC</sequence>
<evidence type="ECO:0000256" key="1">
    <source>
        <dbReference type="SAM" id="MobiDB-lite"/>
    </source>
</evidence>
<feature type="region of interest" description="Disordered" evidence="1">
    <location>
        <begin position="31"/>
        <end position="68"/>
    </location>
</feature>
<dbReference type="HOGENOM" id="CLU_1435008_0_0_1"/>
<accession>A0A061H8T5</accession>
<protein>
    <submittedName>
        <fullName evidence="2">Uncharacterized protein</fullName>
    </submittedName>
</protein>